<protein>
    <submittedName>
        <fullName evidence="1">Uncharacterized protein</fullName>
    </submittedName>
</protein>
<accession>A0AAV5S9T6</accession>
<feature type="non-terminal residue" evidence="1">
    <location>
        <position position="1"/>
    </location>
</feature>
<dbReference type="AlphaFoldDB" id="A0AAV5S9T6"/>
<dbReference type="EMBL" id="BTSX01000001">
    <property type="protein sequence ID" value="GMS79282.1"/>
    <property type="molecule type" value="Genomic_DNA"/>
</dbReference>
<evidence type="ECO:0000313" key="1">
    <source>
        <dbReference type="EMBL" id="GMS79282.1"/>
    </source>
</evidence>
<reference evidence="1" key="1">
    <citation type="submission" date="2023-10" db="EMBL/GenBank/DDBJ databases">
        <title>Genome assembly of Pristionchus species.</title>
        <authorList>
            <person name="Yoshida K."/>
            <person name="Sommer R.J."/>
        </authorList>
    </citation>
    <scope>NUCLEOTIDE SEQUENCE</scope>
    <source>
        <strain evidence="1">RS0144</strain>
    </source>
</reference>
<evidence type="ECO:0000313" key="2">
    <source>
        <dbReference type="Proteomes" id="UP001432027"/>
    </source>
</evidence>
<feature type="non-terminal residue" evidence="1">
    <location>
        <position position="155"/>
    </location>
</feature>
<comment type="caution">
    <text evidence="1">The sequence shown here is derived from an EMBL/GenBank/DDBJ whole genome shotgun (WGS) entry which is preliminary data.</text>
</comment>
<sequence length="155" mass="17485">QHRRHYHPLEQQPRPSPVQSEIVALLRRFFRRLLQTEREGEALRQLQQLTTKELAQLLMPNSLEAVVDMKESVMMPVTLAALQLIAAAAEIDSAKVENMAEIVNANRAYSKREVIVDINEASGDWISLSAASIRQQGLERIRLALPPHPAPPVQQ</sequence>
<dbReference type="Proteomes" id="UP001432027">
    <property type="component" value="Unassembled WGS sequence"/>
</dbReference>
<organism evidence="1 2">
    <name type="scientific">Pristionchus entomophagus</name>
    <dbReference type="NCBI Taxonomy" id="358040"/>
    <lineage>
        <taxon>Eukaryota</taxon>
        <taxon>Metazoa</taxon>
        <taxon>Ecdysozoa</taxon>
        <taxon>Nematoda</taxon>
        <taxon>Chromadorea</taxon>
        <taxon>Rhabditida</taxon>
        <taxon>Rhabditina</taxon>
        <taxon>Diplogasteromorpha</taxon>
        <taxon>Diplogasteroidea</taxon>
        <taxon>Neodiplogasteridae</taxon>
        <taxon>Pristionchus</taxon>
    </lineage>
</organism>
<keyword evidence="2" id="KW-1185">Reference proteome</keyword>
<proteinExistence type="predicted"/>
<name>A0AAV5S9T6_9BILA</name>
<gene>
    <name evidence="1" type="ORF">PENTCL1PPCAC_1457</name>
</gene>